<evidence type="ECO:0000313" key="8">
    <source>
        <dbReference type="Proteomes" id="UP000244722"/>
    </source>
</evidence>
<reference evidence="7 8" key="1">
    <citation type="submission" date="2017-04" db="EMBL/GenBank/DDBJ databases">
        <title>Draft genome sequence of Tuber borchii Vittad., a whitish edible truffle.</title>
        <authorList>
            <consortium name="DOE Joint Genome Institute"/>
            <person name="Murat C."/>
            <person name="Kuo A."/>
            <person name="Barry K.W."/>
            <person name="Clum A."/>
            <person name="Dockter R.B."/>
            <person name="Fauchery L."/>
            <person name="Iotti M."/>
            <person name="Kohler A."/>
            <person name="Labutti K."/>
            <person name="Lindquist E.A."/>
            <person name="Lipzen A."/>
            <person name="Ohm R.A."/>
            <person name="Wang M."/>
            <person name="Grigoriev I.V."/>
            <person name="Zambonelli A."/>
            <person name="Martin F.M."/>
        </authorList>
    </citation>
    <scope>NUCLEOTIDE SEQUENCE [LARGE SCALE GENOMIC DNA]</scope>
    <source>
        <strain evidence="7 8">Tbo3840</strain>
    </source>
</reference>
<evidence type="ECO:0000256" key="3">
    <source>
        <dbReference type="ARBA" id="ARBA00022692"/>
    </source>
</evidence>
<comment type="subcellular location">
    <subcellularLocation>
        <location evidence="1">Membrane</location>
        <topology evidence="1">Multi-pass membrane protein</topology>
    </subcellularLocation>
</comment>
<name>A0A2T6ZAZ4_TUBBO</name>
<proteinExistence type="inferred from homology"/>
<dbReference type="EMBL" id="NESQ01000486">
    <property type="protein sequence ID" value="PUU72670.1"/>
    <property type="molecule type" value="Genomic_DNA"/>
</dbReference>
<comment type="similarity">
    <text evidence="2 6">Belongs to the peroxisomal membrane protein PXMP2/4 family.</text>
</comment>
<dbReference type="OrthoDB" id="430207at2759"/>
<evidence type="ECO:0000256" key="5">
    <source>
        <dbReference type="ARBA" id="ARBA00023136"/>
    </source>
</evidence>
<keyword evidence="8" id="KW-1185">Reference proteome</keyword>
<dbReference type="STRING" id="42251.A0A2T6ZAZ4"/>
<evidence type="ECO:0000256" key="1">
    <source>
        <dbReference type="ARBA" id="ARBA00004141"/>
    </source>
</evidence>
<dbReference type="Pfam" id="PF04117">
    <property type="entry name" value="Mpv17_PMP22"/>
    <property type="match status" value="1"/>
</dbReference>
<gene>
    <name evidence="7" type="ORF">B9Z19DRAFT_637285</name>
</gene>
<dbReference type="Proteomes" id="UP000244722">
    <property type="component" value="Unassembled WGS sequence"/>
</dbReference>
<organism evidence="7 8">
    <name type="scientific">Tuber borchii</name>
    <name type="common">White truffle</name>
    <dbReference type="NCBI Taxonomy" id="42251"/>
    <lineage>
        <taxon>Eukaryota</taxon>
        <taxon>Fungi</taxon>
        <taxon>Dikarya</taxon>
        <taxon>Ascomycota</taxon>
        <taxon>Pezizomycotina</taxon>
        <taxon>Pezizomycetes</taxon>
        <taxon>Pezizales</taxon>
        <taxon>Tuberaceae</taxon>
        <taxon>Tuber</taxon>
    </lineage>
</organism>
<dbReference type="InterPro" id="IPR007248">
    <property type="entry name" value="Mpv17_PMP22"/>
</dbReference>
<sequence length="203" mass="22977">MLTWYRTALTKRPILTQCLSTSFLFAAGDVIAQQAVERQLDDDGRPTHNPYRTLRMAIYGGGVFGPLVVNWYRFLQTAVRIPTSPNLEIVSRVALDQAVFTPVNLTLFFSSMATMEGVMGDDGKKGLVGFGTRERVRKKLRDNWLQGLKANWTVWPGVQLVNFRFVPLEHRVLVVNLVSLGWNSYLSYLNQQGKGKEKGREVL</sequence>
<evidence type="ECO:0000313" key="7">
    <source>
        <dbReference type="EMBL" id="PUU72670.1"/>
    </source>
</evidence>
<dbReference type="GO" id="GO:0016020">
    <property type="term" value="C:membrane"/>
    <property type="evidence" value="ECO:0007669"/>
    <property type="project" value="UniProtKB-SubCell"/>
</dbReference>
<accession>A0A2T6ZAZ4</accession>
<dbReference type="AlphaFoldDB" id="A0A2T6ZAZ4"/>
<keyword evidence="4" id="KW-1133">Transmembrane helix</keyword>
<evidence type="ECO:0008006" key="9">
    <source>
        <dbReference type="Google" id="ProtNLM"/>
    </source>
</evidence>
<evidence type="ECO:0000256" key="2">
    <source>
        <dbReference type="ARBA" id="ARBA00006824"/>
    </source>
</evidence>
<dbReference type="PANTHER" id="PTHR11266">
    <property type="entry name" value="PEROXISOMAL MEMBRANE PROTEIN 2, PXMP2 MPV17"/>
    <property type="match status" value="1"/>
</dbReference>
<dbReference type="PANTHER" id="PTHR11266:SF17">
    <property type="entry name" value="PROTEIN MPV17"/>
    <property type="match status" value="1"/>
</dbReference>
<protein>
    <recommendedName>
        <fullName evidence="9">Mpv17/PMP22 family protein</fullName>
    </recommendedName>
</protein>
<dbReference type="GO" id="GO:0005739">
    <property type="term" value="C:mitochondrion"/>
    <property type="evidence" value="ECO:0007669"/>
    <property type="project" value="TreeGrafter"/>
</dbReference>
<evidence type="ECO:0000256" key="6">
    <source>
        <dbReference type="RuleBase" id="RU363053"/>
    </source>
</evidence>
<keyword evidence="5" id="KW-0472">Membrane</keyword>
<keyword evidence="3" id="KW-0812">Transmembrane</keyword>
<comment type="caution">
    <text evidence="7">The sequence shown here is derived from an EMBL/GenBank/DDBJ whole genome shotgun (WGS) entry which is preliminary data.</text>
</comment>
<evidence type="ECO:0000256" key="4">
    <source>
        <dbReference type="ARBA" id="ARBA00022989"/>
    </source>
</evidence>